<dbReference type="Proteomes" id="UP001060085">
    <property type="component" value="Linkage Group LG02"/>
</dbReference>
<keyword evidence="2" id="KW-1185">Reference proteome</keyword>
<reference evidence="2" key="1">
    <citation type="journal article" date="2023" name="Nat. Plants">
        <title>Single-cell RNA sequencing provides a high-resolution roadmap for understanding the multicellular compartmentation of specialized metabolism.</title>
        <authorList>
            <person name="Sun S."/>
            <person name="Shen X."/>
            <person name="Li Y."/>
            <person name="Li Y."/>
            <person name="Wang S."/>
            <person name="Li R."/>
            <person name="Zhang H."/>
            <person name="Shen G."/>
            <person name="Guo B."/>
            <person name="Wei J."/>
            <person name="Xu J."/>
            <person name="St-Pierre B."/>
            <person name="Chen S."/>
            <person name="Sun C."/>
        </authorList>
    </citation>
    <scope>NUCLEOTIDE SEQUENCE [LARGE SCALE GENOMIC DNA]</scope>
</reference>
<comment type="caution">
    <text evidence="1">The sequence shown here is derived from an EMBL/GenBank/DDBJ whole genome shotgun (WGS) entry which is preliminary data.</text>
</comment>
<evidence type="ECO:0000313" key="1">
    <source>
        <dbReference type="EMBL" id="KAI5678206.1"/>
    </source>
</evidence>
<dbReference type="EMBL" id="CM044702">
    <property type="protein sequence ID" value="KAI5678206.1"/>
    <property type="molecule type" value="Genomic_DNA"/>
</dbReference>
<evidence type="ECO:0000313" key="2">
    <source>
        <dbReference type="Proteomes" id="UP001060085"/>
    </source>
</evidence>
<sequence length="333" mass="36540">MTTLAGAVKSAPKSSYLISWKPIGKLQQTVANCIERRGLGLHSGKISTVRIWPELAGEGRYFDFKSNVIRASIDYVKETPLCTTLFKDGYSIRTIEHLLSALEATGVDNCRIEIESCDSNDPSVEVPIFDGSAREWVEGIEEVGLKVATDSGGNSCKKLAPFLSEPVHVWRNDSFVAAFPYSQVRITYGIDFSQVPTIGCQWFSSTLTDDHVYVKQIASSRTFCVYEEVEKLRSAGLISGGSLENAIVCSATTGWLNPPLRFSDEPCRHKALDLIGDISLFAEAGSQGLPVAHIISYKGGHALHASFVRHLKEKQQMKNDDDDGDDDVSREAS</sequence>
<gene>
    <name evidence="1" type="ORF">M9H77_09156</name>
</gene>
<protein>
    <submittedName>
        <fullName evidence="1">Uncharacterized protein</fullName>
    </submittedName>
</protein>
<name>A0ACC0C082_CATRO</name>
<accession>A0ACC0C082</accession>
<organism evidence="1 2">
    <name type="scientific">Catharanthus roseus</name>
    <name type="common">Madagascar periwinkle</name>
    <name type="synonym">Vinca rosea</name>
    <dbReference type="NCBI Taxonomy" id="4058"/>
    <lineage>
        <taxon>Eukaryota</taxon>
        <taxon>Viridiplantae</taxon>
        <taxon>Streptophyta</taxon>
        <taxon>Embryophyta</taxon>
        <taxon>Tracheophyta</taxon>
        <taxon>Spermatophyta</taxon>
        <taxon>Magnoliopsida</taxon>
        <taxon>eudicotyledons</taxon>
        <taxon>Gunneridae</taxon>
        <taxon>Pentapetalae</taxon>
        <taxon>asterids</taxon>
        <taxon>lamiids</taxon>
        <taxon>Gentianales</taxon>
        <taxon>Apocynaceae</taxon>
        <taxon>Rauvolfioideae</taxon>
        <taxon>Vinceae</taxon>
        <taxon>Catharanthinae</taxon>
        <taxon>Catharanthus</taxon>
    </lineage>
</organism>
<proteinExistence type="predicted"/>